<dbReference type="RefSeq" id="YP_006234295.1">
    <property type="nucleotide sequence ID" value="NC_017755.1"/>
</dbReference>
<protein>
    <submittedName>
        <fullName evidence="1">Uncharacterized protein</fullName>
    </submittedName>
</protein>
<dbReference type="EMBL" id="JQ002659">
    <property type="protein sequence ID" value="AEV55756.1"/>
    <property type="molecule type" value="Genomic_DNA"/>
</dbReference>
<proteinExistence type="predicted"/>
<accession>H9M849</accession>
<keyword evidence="1" id="KW-0496">Mitochondrion</keyword>
<sequence>MLQKLDQINIATASFTEAKKSFEGIQTGSSGQYSRRSISKQILDGLVANARNESLRRELPAAKISHDKFIQEMEKLVLKKDEPVEQGSKILWTKKVLQRGLILKVVVVVEICQYPQLSKKGRMLAVFGRLTVLVFGKVPFPVMKCSNLTKRSSATI</sequence>
<geneLocation type="mitochondrion" evidence="1"/>
<dbReference type="GeneID" id="12354484"/>
<evidence type="ECO:0000313" key="1">
    <source>
        <dbReference type="EMBL" id="AEV55756.1"/>
    </source>
</evidence>
<name>H9M849_PHLSQ</name>
<reference evidence="1" key="1">
    <citation type="journal article" date="2012" name="PLoS ONE">
        <title>The Mitochondrial Genome of the Lycophyte Huperzia squarrosa: The Most Archaic Form in Vascular Plants.</title>
        <authorList>
            <person name="Liu Y."/>
            <person name="Wang B."/>
            <person name="Cui P."/>
            <person name="Li L."/>
            <person name="Xue J.Y."/>
            <person name="Yu J."/>
            <person name="Qiu Y.L."/>
        </authorList>
    </citation>
    <scope>NUCLEOTIDE SEQUENCE</scope>
</reference>
<organism evidence="1">
    <name type="scientific">Phlegmariurus squarrosus</name>
    <name type="common">Rock tassel fern</name>
    <name type="synonym">Lycopodium squarrosum</name>
    <dbReference type="NCBI Taxonomy" id="73615"/>
    <lineage>
        <taxon>Eukaryota</taxon>
        <taxon>Viridiplantae</taxon>
        <taxon>Streptophyta</taxon>
        <taxon>Embryophyta</taxon>
        <taxon>Tracheophyta</taxon>
        <taxon>Lycopodiopsida</taxon>
        <taxon>Lycopodiales</taxon>
        <taxon>Lycopodiaceae</taxon>
        <taxon>Huperzioideae</taxon>
        <taxon>Phlegmariurus</taxon>
    </lineage>
</organism>
<gene>
    <name evidence="1" type="primary">ORF156</name>
    <name evidence="1" type="ORF">HusqMp54</name>
</gene>
<dbReference type="AlphaFoldDB" id="H9M849"/>